<dbReference type="Gene3D" id="3.40.50.720">
    <property type="entry name" value="NAD(P)-binding Rossmann-like Domain"/>
    <property type="match status" value="1"/>
</dbReference>
<sequence>MTVPLCDTNCTTSLIATVAHHLRDLFNDDTSPLEVLLQSGVLKDYHEELNTHSTTSQIASYIDLLAHQHPGLNILEVGGGTGGGTRNFLRTLSSTDCSENNTRSARPIRCERYNFTDISPTLVDSARAEFGEQYPQMNFGILDIERDFSDQGFPDEAYDLVIAVQVLHITSNMKATLRRTRKSLKPGGKLILQEALNPSGGILSFIFGLFPGWWLGAEDGRTLSPSIGLETWDALLKEIGFSGVELVRQFGENTDYHVGWIVSTAVDMGLAPSPSTIAPKILACDTSPGKSSTLLDGLTTSLSQDLGLSTMIAPTMAVATIQKEKTGSDLVILRLDLEDSPLLDATRWQQVKDLLITNDRVLFISYGGGRLGNPSHGIVDGFLRTLRHEQPSRHLVSIALDKSESESAKISYLSKIVEIMASRVEGAQYEQEYIVLDGVLHTRRLVHAGDVGLKVDTHLDPHEVVSVPCDGSVRFGLAVEPPHTSPSQVPQFVQVEQSQPKLQEDEVEILVRGLILKPHDSVMLGRYCSGIVQSAGDNGLEGMFLRRAAV</sequence>
<dbReference type="EMBL" id="JAWRVE010000093">
    <property type="protein sequence ID" value="KAL1860345.1"/>
    <property type="molecule type" value="Genomic_DNA"/>
</dbReference>
<protein>
    <recommendedName>
        <fullName evidence="6">Polyketide synthase</fullName>
    </recommendedName>
</protein>
<dbReference type="Pfam" id="PF08242">
    <property type="entry name" value="Methyltransf_12"/>
    <property type="match status" value="1"/>
</dbReference>
<dbReference type="InterPro" id="IPR056501">
    <property type="entry name" value="NAD-bd_HRPKS_sdrA"/>
</dbReference>
<dbReference type="PANTHER" id="PTHR45681:SF6">
    <property type="entry name" value="POLYKETIDE SYNTHASE 37"/>
    <property type="match status" value="1"/>
</dbReference>
<dbReference type="InterPro" id="IPR029063">
    <property type="entry name" value="SAM-dependent_MTases_sf"/>
</dbReference>
<dbReference type="InterPro" id="IPR013217">
    <property type="entry name" value="Methyltransf_12"/>
</dbReference>
<dbReference type="Pfam" id="PF23114">
    <property type="entry name" value="NAD-bd_HRPKS_sdrA"/>
    <property type="match status" value="1"/>
</dbReference>
<keyword evidence="5" id="KW-1185">Reference proteome</keyword>
<evidence type="ECO:0008006" key="6">
    <source>
        <dbReference type="Google" id="ProtNLM"/>
    </source>
</evidence>
<dbReference type="Gene3D" id="3.40.50.150">
    <property type="entry name" value="Vaccinia Virus protein VP39"/>
    <property type="match status" value="1"/>
</dbReference>
<gene>
    <name evidence="4" type="ORF">Daus18300_009258</name>
</gene>
<dbReference type="InterPro" id="IPR050444">
    <property type="entry name" value="Polyketide_Synthase"/>
</dbReference>
<dbReference type="Proteomes" id="UP001583177">
    <property type="component" value="Unassembled WGS sequence"/>
</dbReference>
<proteinExistence type="predicted"/>
<accession>A0ABR3WEW8</accession>
<evidence type="ECO:0000259" key="3">
    <source>
        <dbReference type="Pfam" id="PF23114"/>
    </source>
</evidence>
<evidence type="ECO:0000256" key="1">
    <source>
        <dbReference type="ARBA" id="ARBA00022679"/>
    </source>
</evidence>
<dbReference type="PANTHER" id="PTHR45681">
    <property type="entry name" value="POLYKETIDE SYNTHASE 44-RELATED"/>
    <property type="match status" value="1"/>
</dbReference>
<comment type="caution">
    <text evidence="4">The sequence shown here is derived from an EMBL/GenBank/DDBJ whole genome shotgun (WGS) entry which is preliminary data.</text>
</comment>
<dbReference type="SUPFAM" id="SSF53335">
    <property type="entry name" value="S-adenosyl-L-methionine-dependent methyltransferases"/>
    <property type="match status" value="1"/>
</dbReference>
<organism evidence="4 5">
    <name type="scientific">Diaporthe australafricana</name>
    <dbReference type="NCBI Taxonomy" id="127596"/>
    <lineage>
        <taxon>Eukaryota</taxon>
        <taxon>Fungi</taxon>
        <taxon>Dikarya</taxon>
        <taxon>Ascomycota</taxon>
        <taxon>Pezizomycotina</taxon>
        <taxon>Sordariomycetes</taxon>
        <taxon>Sordariomycetidae</taxon>
        <taxon>Diaporthales</taxon>
        <taxon>Diaporthaceae</taxon>
        <taxon>Diaporthe</taxon>
    </lineage>
</organism>
<keyword evidence="1" id="KW-0808">Transferase</keyword>
<name>A0ABR3WEW8_9PEZI</name>
<feature type="domain" description="HRPKS sdrA-like NAD(P)-binding" evidence="3">
    <location>
        <begin position="287"/>
        <end position="443"/>
    </location>
</feature>
<feature type="domain" description="Methyltransferase type 12" evidence="2">
    <location>
        <begin position="75"/>
        <end position="190"/>
    </location>
</feature>
<evidence type="ECO:0000313" key="5">
    <source>
        <dbReference type="Proteomes" id="UP001583177"/>
    </source>
</evidence>
<reference evidence="4 5" key="1">
    <citation type="journal article" date="2024" name="IMA Fungus">
        <title>IMA Genome - F19 : A genome assembly and annotation guide to empower mycologists, including annotated draft genome sequences of Ceratocystis pirilliformis, Diaporthe australafricana, Fusarium ophioides, Paecilomyces lecythidis, and Sporothrix stenoceras.</title>
        <authorList>
            <person name="Aylward J."/>
            <person name="Wilson A.M."/>
            <person name="Visagie C.M."/>
            <person name="Spraker J."/>
            <person name="Barnes I."/>
            <person name="Buitendag C."/>
            <person name="Ceriani C."/>
            <person name="Del Mar Angel L."/>
            <person name="du Plessis D."/>
            <person name="Fuchs T."/>
            <person name="Gasser K."/>
            <person name="Kramer D."/>
            <person name="Li W."/>
            <person name="Munsamy K."/>
            <person name="Piso A."/>
            <person name="Price J.L."/>
            <person name="Sonnekus B."/>
            <person name="Thomas C."/>
            <person name="van der Nest A."/>
            <person name="van Dijk A."/>
            <person name="van Heerden A."/>
            <person name="van Vuuren N."/>
            <person name="Yilmaz N."/>
            <person name="Duong T.A."/>
            <person name="van der Merwe N.A."/>
            <person name="Wingfield M.J."/>
            <person name="Wingfield B.D."/>
        </authorList>
    </citation>
    <scope>NUCLEOTIDE SEQUENCE [LARGE SCALE GENOMIC DNA]</scope>
    <source>
        <strain evidence="4 5">CMW 18300</strain>
    </source>
</reference>
<dbReference type="CDD" id="cd02440">
    <property type="entry name" value="AdoMet_MTases"/>
    <property type="match status" value="1"/>
</dbReference>
<evidence type="ECO:0000259" key="2">
    <source>
        <dbReference type="Pfam" id="PF08242"/>
    </source>
</evidence>
<evidence type="ECO:0000313" key="4">
    <source>
        <dbReference type="EMBL" id="KAL1860345.1"/>
    </source>
</evidence>